<keyword evidence="1" id="KW-0472">Membrane</keyword>
<feature type="chain" id="PRO_5040199798" evidence="2">
    <location>
        <begin position="19"/>
        <end position="209"/>
    </location>
</feature>
<keyword evidence="4" id="KW-1185">Reference proteome</keyword>
<feature type="signal peptide" evidence="2">
    <location>
        <begin position="1"/>
        <end position="18"/>
    </location>
</feature>
<evidence type="ECO:0000256" key="2">
    <source>
        <dbReference type="SAM" id="SignalP"/>
    </source>
</evidence>
<dbReference type="EMBL" id="ML978139">
    <property type="protein sequence ID" value="KAF2093307.1"/>
    <property type="molecule type" value="Genomic_DNA"/>
</dbReference>
<keyword evidence="1" id="KW-1133">Transmembrane helix</keyword>
<dbReference type="Proteomes" id="UP000799772">
    <property type="component" value="Unassembled WGS sequence"/>
</dbReference>
<proteinExistence type="predicted"/>
<keyword evidence="1" id="KW-0812">Transmembrane</keyword>
<evidence type="ECO:0000313" key="3">
    <source>
        <dbReference type="EMBL" id="KAF2093307.1"/>
    </source>
</evidence>
<evidence type="ECO:0000313" key="4">
    <source>
        <dbReference type="Proteomes" id="UP000799772"/>
    </source>
</evidence>
<organism evidence="3 4">
    <name type="scientific">Rhizodiscina lignyota</name>
    <dbReference type="NCBI Taxonomy" id="1504668"/>
    <lineage>
        <taxon>Eukaryota</taxon>
        <taxon>Fungi</taxon>
        <taxon>Dikarya</taxon>
        <taxon>Ascomycota</taxon>
        <taxon>Pezizomycotina</taxon>
        <taxon>Dothideomycetes</taxon>
        <taxon>Pleosporomycetidae</taxon>
        <taxon>Aulographales</taxon>
        <taxon>Rhizodiscinaceae</taxon>
        <taxon>Rhizodiscina</taxon>
    </lineage>
</organism>
<keyword evidence="2" id="KW-0732">Signal</keyword>
<protein>
    <submittedName>
        <fullName evidence="3">Uncharacterized protein</fullName>
    </submittedName>
</protein>
<dbReference type="AlphaFoldDB" id="A0A9P4I523"/>
<gene>
    <name evidence="3" type="ORF">NA57DRAFT_61818</name>
</gene>
<reference evidence="3" key="1">
    <citation type="journal article" date="2020" name="Stud. Mycol.">
        <title>101 Dothideomycetes genomes: a test case for predicting lifestyles and emergence of pathogens.</title>
        <authorList>
            <person name="Haridas S."/>
            <person name="Albert R."/>
            <person name="Binder M."/>
            <person name="Bloem J."/>
            <person name="Labutti K."/>
            <person name="Salamov A."/>
            <person name="Andreopoulos B."/>
            <person name="Baker S."/>
            <person name="Barry K."/>
            <person name="Bills G."/>
            <person name="Bluhm B."/>
            <person name="Cannon C."/>
            <person name="Castanera R."/>
            <person name="Culley D."/>
            <person name="Daum C."/>
            <person name="Ezra D."/>
            <person name="Gonzalez J."/>
            <person name="Henrissat B."/>
            <person name="Kuo A."/>
            <person name="Liang C."/>
            <person name="Lipzen A."/>
            <person name="Lutzoni F."/>
            <person name="Magnuson J."/>
            <person name="Mondo S."/>
            <person name="Nolan M."/>
            <person name="Ohm R."/>
            <person name="Pangilinan J."/>
            <person name="Park H.-J."/>
            <person name="Ramirez L."/>
            <person name="Alfaro M."/>
            <person name="Sun H."/>
            <person name="Tritt A."/>
            <person name="Yoshinaga Y."/>
            <person name="Zwiers L.-H."/>
            <person name="Turgeon B."/>
            <person name="Goodwin S."/>
            <person name="Spatafora J."/>
            <person name="Crous P."/>
            <person name="Grigoriev I."/>
        </authorList>
    </citation>
    <scope>NUCLEOTIDE SEQUENCE</scope>
    <source>
        <strain evidence="3">CBS 133067</strain>
    </source>
</reference>
<feature type="transmembrane region" description="Helical" evidence="1">
    <location>
        <begin position="181"/>
        <end position="207"/>
    </location>
</feature>
<evidence type="ECO:0000256" key="1">
    <source>
        <dbReference type="SAM" id="Phobius"/>
    </source>
</evidence>
<name>A0A9P4I523_9PEZI</name>
<accession>A0A9P4I523</accession>
<comment type="caution">
    <text evidence="3">The sequence shown here is derived from an EMBL/GenBank/DDBJ whole genome shotgun (WGS) entry which is preliminary data.</text>
</comment>
<sequence length="209" mass="22871">MKLFLLAFAVIQPAFVVAGGAVAAAAPAAAVAADSSSNEHKNNNKHHLAQEYAITPSNATYTRLEQLGYKGETLCDFDISEWCSFRVIEPSRNASVIIASDWCVQYLSDVRKKLEKAGFARPQIVLEADRCDFFKVATIPHSGVIYVRPFAPYDDELRAPAEESIATMARAVKSTVPGAEIALLAIFLGPIVLIGFVFCYIVFHVVVYR</sequence>